<keyword evidence="2" id="KW-1185">Reference proteome</keyword>
<reference evidence="1 2" key="1">
    <citation type="journal article" date="2021" name="Int. J. Syst. Evol. Microbiol.">
        <title>Steroidobacter gossypii sp. nov., isolated from soil of cotton cropping field.</title>
        <authorList>
            <person name="Huang R."/>
            <person name="Yang S."/>
            <person name="Zhen C."/>
            <person name="Liu W."/>
        </authorList>
    </citation>
    <scope>NUCLEOTIDE SEQUENCE [LARGE SCALE GENOMIC DNA]</scope>
    <source>
        <strain evidence="1 2">S1-65</strain>
    </source>
</reference>
<accession>A0ABS1X0U3</accession>
<evidence type="ECO:0000313" key="1">
    <source>
        <dbReference type="EMBL" id="MBM0106855.1"/>
    </source>
</evidence>
<name>A0ABS1X0U3_9GAMM</name>
<dbReference type="EMBL" id="JAEVLS010000004">
    <property type="protein sequence ID" value="MBM0106855.1"/>
    <property type="molecule type" value="Genomic_DNA"/>
</dbReference>
<evidence type="ECO:0000313" key="2">
    <source>
        <dbReference type="Proteomes" id="UP000661077"/>
    </source>
</evidence>
<gene>
    <name evidence="1" type="ORF">JM946_19140</name>
</gene>
<comment type="caution">
    <text evidence="1">The sequence shown here is derived from an EMBL/GenBank/DDBJ whole genome shotgun (WGS) entry which is preliminary data.</text>
</comment>
<dbReference type="Proteomes" id="UP000661077">
    <property type="component" value="Unassembled WGS sequence"/>
</dbReference>
<protein>
    <recommendedName>
        <fullName evidence="3">Bacteriocin</fullName>
    </recommendedName>
</protein>
<proteinExistence type="predicted"/>
<dbReference type="RefSeq" id="WP_203168970.1">
    <property type="nucleotide sequence ID" value="NZ_JAEVLS010000004.1"/>
</dbReference>
<sequence length="86" mass="10046">MNTLQINDLQLSDALDRKTMSELAGGSSYHYKGATIYTGAWSGYTLMSAQYQGYAYHDGAWNKKYAEVWRRTRVQTEYSYWDHFVK</sequence>
<evidence type="ECO:0008006" key="3">
    <source>
        <dbReference type="Google" id="ProtNLM"/>
    </source>
</evidence>
<organism evidence="1 2">
    <name type="scientific">Steroidobacter gossypii</name>
    <dbReference type="NCBI Taxonomy" id="2805490"/>
    <lineage>
        <taxon>Bacteria</taxon>
        <taxon>Pseudomonadati</taxon>
        <taxon>Pseudomonadota</taxon>
        <taxon>Gammaproteobacteria</taxon>
        <taxon>Steroidobacterales</taxon>
        <taxon>Steroidobacteraceae</taxon>
        <taxon>Steroidobacter</taxon>
    </lineage>
</organism>